<dbReference type="RefSeq" id="WP_058261035.1">
    <property type="nucleotide sequence ID" value="NZ_CP051181.1"/>
</dbReference>
<accession>A0A0P1F4G3</accession>
<evidence type="ECO:0000256" key="4">
    <source>
        <dbReference type="ARBA" id="ARBA00022692"/>
    </source>
</evidence>
<dbReference type="PANTHER" id="PTHR40074">
    <property type="entry name" value="O-ACETYLTRANSFERASE WECH"/>
    <property type="match status" value="1"/>
</dbReference>
<name>A0A0P1F4G3_THAGE</name>
<evidence type="ECO:0000313" key="9">
    <source>
        <dbReference type="EMBL" id="CUH62660.1"/>
    </source>
</evidence>
<evidence type="ECO:0000256" key="2">
    <source>
        <dbReference type="ARBA" id="ARBA00007400"/>
    </source>
</evidence>
<feature type="transmembrane region" description="Helical" evidence="7">
    <location>
        <begin position="21"/>
        <end position="41"/>
    </location>
</feature>
<dbReference type="GO" id="GO:0005886">
    <property type="term" value="C:plasma membrane"/>
    <property type="evidence" value="ECO:0007669"/>
    <property type="project" value="UniProtKB-SubCell"/>
</dbReference>
<dbReference type="EMBL" id="CYSA01000003">
    <property type="protein sequence ID" value="CUH62660.1"/>
    <property type="molecule type" value="Genomic_DNA"/>
</dbReference>
<keyword evidence="4 7" id="KW-0812">Transmembrane</keyword>
<feature type="transmembrane region" description="Helical" evidence="7">
    <location>
        <begin position="240"/>
        <end position="258"/>
    </location>
</feature>
<evidence type="ECO:0000256" key="3">
    <source>
        <dbReference type="ARBA" id="ARBA00022475"/>
    </source>
</evidence>
<feature type="transmembrane region" description="Helical" evidence="7">
    <location>
        <begin position="182"/>
        <end position="202"/>
    </location>
</feature>
<gene>
    <name evidence="9" type="ORF">TG4357_00232</name>
</gene>
<feature type="domain" description="Acyltransferase 3" evidence="8">
    <location>
        <begin position="18"/>
        <end position="314"/>
    </location>
</feature>
<dbReference type="Proteomes" id="UP000051587">
    <property type="component" value="Unassembled WGS sequence"/>
</dbReference>
<evidence type="ECO:0000313" key="10">
    <source>
        <dbReference type="Proteomes" id="UP000051587"/>
    </source>
</evidence>
<dbReference type="Pfam" id="PF01757">
    <property type="entry name" value="Acyl_transf_3"/>
    <property type="match status" value="1"/>
</dbReference>
<comment type="subcellular location">
    <subcellularLocation>
        <location evidence="1">Cell membrane</location>
        <topology evidence="1">Multi-pass membrane protein</topology>
    </subcellularLocation>
</comment>
<sequence length="324" mass="36760">MFATATTSAPYSRQRHGGLDVVRLLLACIVVLAHASFFLTISPEAHYTVNNGVARLIVPFFFVMSGYFFEQQTRAGLWSWVRKVASYYLIWTAIYLPIILIYEDFSLLRLGFYAVFGYAHLWFLPALLGGGVMFHLLRNIGNRQLVILAVSLVAVGVALQYFEDITQDMEHLRYRHAHEAEVRNFLFMGFPFVALGVVIRRTRFAEGELRARDWVLLGLGSIVLFAEIGFNYRYLPTKGIFELVFSAVVMAPLLFRFANALPLRVGGRKLRDLSSAIYFSHLLPLIPLRAGFDLSFGELALLALVLSFALAPLLLRLNRWLPLF</sequence>
<keyword evidence="6 7" id="KW-0472">Membrane</keyword>
<evidence type="ECO:0000256" key="1">
    <source>
        <dbReference type="ARBA" id="ARBA00004651"/>
    </source>
</evidence>
<evidence type="ECO:0000256" key="6">
    <source>
        <dbReference type="ARBA" id="ARBA00023136"/>
    </source>
</evidence>
<feature type="transmembrane region" description="Helical" evidence="7">
    <location>
        <begin position="214"/>
        <end position="234"/>
    </location>
</feature>
<feature type="transmembrane region" description="Helical" evidence="7">
    <location>
        <begin position="144"/>
        <end position="162"/>
    </location>
</feature>
<dbReference type="STRING" id="53501.SAMN04488043_103132"/>
<dbReference type="GO" id="GO:0009246">
    <property type="term" value="P:enterobacterial common antigen biosynthetic process"/>
    <property type="evidence" value="ECO:0007669"/>
    <property type="project" value="TreeGrafter"/>
</dbReference>
<evidence type="ECO:0000256" key="5">
    <source>
        <dbReference type="ARBA" id="ARBA00022989"/>
    </source>
</evidence>
<dbReference type="AlphaFoldDB" id="A0A0P1F4G3"/>
<feature type="transmembrane region" description="Helical" evidence="7">
    <location>
        <begin position="294"/>
        <end position="315"/>
    </location>
</feature>
<proteinExistence type="inferred from homology"/>
<comment type="similarity">
    <text evidence="2">Belongs to the acyltransferase 3 family.</text>
</comment>
<protein>
    <submittedName>
        <fullName evidence="9">Fucose 4-O-acetylase</fullName>
    </submittedName>
</protein>
<reference evidence="9 10" key="1">
    <citation type="submission" date="2015-09" db="EMBL/GenBank/DDBJ databases">
        <authorList>
            <consortium name="Swine Surveillance"/>
        </authorList>
    </citation>
    <scope>NUCLEOTIDE SEQUENCE [LARGE SCALE GENOMIC DNA]</scope>
    <source>
        <strain evidence="9 10">CECT 4357</strain>
    </source>
</reference>
<organism evidence="9 10">
    <name type="scientific">Thalassovita gelatinovora</name>
    <name type="common">Thalassobius gelatinovorus</name>
    <dbReference type="NCBI Taxonomy" id="53501"/>
    <lineage>
        <taxon>Bacteria</taxon>
        <taxon>Pseudomonadati</taxon>
        <taxon>Pseudomonadota</taxon>
        <taxon>Alphaproteobacteria</taxon>
        <taxon>Rhodobacterales</taxon>
        <taxon>Roseobacteraceae</taxon>
        <taxon>Thalassovita</taxon>
    </lineage>
</organism>
<dbReference type="OrthoDB" id="265992at2"/>
<keyword evidence="3" id="KW-1003">Cell membrane</keyword>
<keyword evidence="5 7" id="KW-1133">Transmembrane helix</keyword>
<evidence type="ECO:0000259" key="8">
    <source>
        <dbReference type="Pfam" id="PF01757"/>
    </source>
</evidence>
<dbReference type="InterPro" id="IPR002656">
    <property type="entry name" value="Acyl_transf_3_dom"/>
</dbReference>
<feature type="transmembrane region" description="Helical" evidence="7">
    <location>
        <begin position="114"/>
        <end position="137"/>
    </location>
</feature>
<evidence type="ECO:0000256" key="7">
    <source>
        <dbReference type="SAM" id="Phobius"/>
    </source>
</evidence>
<dbReference type="GO" id="GO:0016413">
    <property type="term" value="F:O-acetyltransferase activity"/>
    <property type="evidence" value="ECO:0007669"/>
    <property type="project" value="TreeGrafter"/>
</dbReference>
<keyword evidence="10" id="KW-1185">Reference proteome</keyword>
<feature type="transmembrane region" description="Helical" evidence="7">
    <location>
        <begin position="81"/>
        <end position="102"/>
    </location>
</feature>
<dbReference type="PANTHER" id="PTHR40074:SF2">
    <property type="entry name" value="O-ACETYLTRANSFERASE WECH"/>
    <property type="match status" value="1"/>
</dbReference>
<feature type="transmembrane region" description="Helical" evidence="7">
    <location>
        <begin position="53"/>
        <end position="69"/>
    </location>
</feature>
<feature type="transmembrane region" description="Helical" evidence="7">
    <location>
        <begin position="270"/>
        <end position="288"/>
    </location>
</feature>